<feature type="domain" description="Thiamin pyrophosphokinase thiamin-binding" evidence="6">
    <location>
        <begin position="139"/>
        <end position="203"/>
    </location>
</feature>
<evidence type="ECO:0000256" key="1">
    <source>
        <dbReference type="ARBA" id="ARBA00022679"/>
    </source>
</evidence>
<dbReference type="Pfam" id="PF04265">
    <property type="entry name" value="TPK_B1_binding"/>
    <property type="match status" value="1"/>
</dbReference>
<sequence>MEHFVILLAGRMEPTPALRAAIEGGRVIAADDGIRHAAGLGLAPELWVGDFDSAPQQPPIALAGIRRETFPRDKDKTDGEIAIEAAIALGATRLTLVGALGGPRSDHAFAHFILALRYFHQGLDIALEDGAESALPLSATPRRVDLEPGTQFSVLKFSNVRGLTIEGAKWPLDNVDLPFSSILTQSNEAAGPITVSVAEGDAILLAQCDPSVR</sequence>
<evidence type="ECO:0000256" key="5">
    <source>
        <dbReference type="NCBIfam" id="TIGR01378"/>
    </source>
</evidence>
<dbReference type="CDD" id="cd07995">
    <property type="entry name" value="TPK"/>
    <property type="match status" value="1"/>
</dbReference>
<dbReference type="GO" id="GO:0009229">
    <property type="term" value="P:thiamine diphosphate biosynthetic process"/>
    <property type="evidence" value="ECO:0007669"/>
    <property type="project" value="InterPro"/>
</dbReference>
<keyword evidence="4" id="KW-0067">ATP-binding</keyword>
<keyword evidence="1 7" id="KW-0808">Transferase</keyword>
<dbReference type="RefSeq" id="WP_134761101.1">
    <property type="nucleotide sequence ID" value="NZ_SOZD01000002.1"/>
</dbReference>
<organism evidence="7 8">
    <name type="scientific">Jiella endophytica</name>
    <dbReference type="NCBI Taxonomy" id="2558362"/>
    <lineage>
        <taxon>Bacteria</taxon>
        <taxon>Pseudomonadati</taxon>
        <taxon>Pseudomonadota</taxon>
        <taxon>Alphaproteobacteria</taxon>
        <taxon>Hyphomicrobiales</taxon>
        <taxon>Aurantimonadaceae</taxon>
        <taxon>Jiella</taxon>
    </lineage>
</organism>
<dbReference type="InterPro" id="IPR007373">
    <property type="entry name" value="Thiamin_PyroPKinase_B1-bd"/>
</dbReference>
<dbReference type="Gene3D" id="3.40.50.10240">
    <property type="entry name" value="Thiamin pyrophosphokinase, catalytic domain"/>
    <property type="match status" value="1"/>
</dbReference>
<evidence type="ECO:0000313" key="7">
    <source>
        <dbReference type="EMBL" id="TFF24932.1"/>
    </source>
</evidence>
<dbReference type="SMART" id="SM00983">
    <property type="entry name" value="TPK_B1_binding"/>
    <property type="match status" value="1"/>
</dbReference>
<evidence type="ECO:0000259" key="6">
    <source>
        <dbReference type="SMART" id="SM00983"/>
    </source>
</evidence>
<name>A0A4Y8RMR1_9HYPH</name>
<dbReference type="InterPro" id="IPR007371">
    <property type="entry name" value="TPK_catalytic"/>
</dbReference>
<proteinExistence type="predicted"/>
<keyword evidence="8" id="KW-1185">Reference proteome</keyword>
<dbReference type="PANTHER" id="PTHR41299">
    <property type="entry name" value="THIAMINE PYROPHOSPHOKINASE"/>
    <property type="match status" value="1"/>
</dbReference>
<dbReference type="PANTHER" id="PTHR41299:SF1">
    <property type="entry name" value="THIAMINE PYROPHOSPHOKINASE"/>
    <property type="match status" value="1"/>
</dbReference>
<dbReference type="Pfam" id="PF04263">
    <property type="entry name" value="TPK_catalytic"/>
    <property type="match status" value="1"/>
</dbReference>
<dbReference type="InterPro" id="IPR053149">
    <property type="entry name" value="TPK"/>
</dbReference>
<protein>
    <recommendedName>
        <fullName evidence="5">Thiamine diphosphokinase</fullName>
        <ecNumber evidence="5">2.7.6.2</ecNumber>
    </recommendedName>
</protein>
<keyword evidence="2" id="KW-0547">Nucleotide-binding</keyword>
<dbReference type="GO" id="GO:0006772">
    <property type="term" value="P:thiamine metabolic process"/>
    <property type="evidence" value="ECO:0007669"/>
    <property type="project" value="UniProtKB-UniRule"/>
</dbReference>
<gene>
    <name evidence="7" type="ORF">E3C22_05975</name>
</gene>
<dbReference type="GO" id="GO:0005524">
    <property type="term" value="F:ATP binding"/>
    <property type="evidence" value="ECO:0007669"/>
    <property type="project" value="UniProtKB-KW"/>
</dbReference>
<evidence type="ECO:0000256" key="4">
    <source>
        <dbReference type="ARBA" id="ARBA00022840"/>
    </source>
</evidence>
<dbReference type="Proteomes" id="UP000298179">
    <property type="component" value="Unassembled WGS sequence"/>
</dbReference>
<dbReference type="AlphaFoldDB" id="A0A4Y8RMR1"/>
<comment type="caution">
    <text evidence="7">The sequence shown here is derived from an EMBL/GenBank/DDBJ whole genome shotgun (WGS) entry which is preliminary data.</text>
</comment>
<dbReference type="OrthoDB" id="9804377at2"/>
<dbReference type="InterPro" id="IPR006282">
    <property type="entry name" value="Thi_PPkinase"/>
</dbReference>
<dbReference type="NCBIfam" id="TIGR01378">
    <property type="entry name" value="thi_PPkinase"/>
    <property type="match status" value="1"/>
</dbReference>
<evidence type="ECO:0000313" key="8">
    <source>
        <dbReference type="Proteomes" id="UP000298179"/>
    </source>
</evidence>
<dbReference type="GO" id="GO:0030975">
    <property type="term" value="F:thiamine binding"/>
    <property type="evidence" value="ECO:0007669"/>
    <property type="project" value="InterPro"/>
</dbReference>
<dbReference type="InterPro" id="IPR036759">
    <property type="entry name" value="TPK_catalytic_sf"/>
</dbReference>
<accession>A0A4Y8RMR1</accession>
<evidence type="ECO:0000256" key="2">
    <source>
        <dbReference type="ARBA" id="ARBA00022741"/>
    </source>
</evidence>
<evidence type="ECO:0000256" key="3">
    <source>
        <dbReference type="ARBA" id="ARBA00022777"/>
    </source>
</evidence>
<dbReference type="GO" id="GO:0016301">
    <property type="term" value="F:kinase activity"/>
    <property type="evidence" value="ECO:0007669"/>
    <property type="project" value="UniProtKB-KW"/>
</dbReference>
<reference evidence="7 8" key="1">
    <citation type="submission" date="2019-03" db="EMBL/GenBank/DDBJ databases">
        <title>Jiella endophytica sp. nov., a novel endophytic bacterium isolated from root of Ficus microcarpa Linn. f.</title>
        <authorList>
            <person name="Tuo L."/>
        </authorList>
    </citation>
    <scope>NUCLEOTIDE SEQUENCE [LARGE SCALE GENOMIC DNA]</scope>
    <source>
        <strain evidence="7 8">CBS5Q-3</strain>
    </source>
</reference>
<keyword evidence="3 7" id="KW-0418">Kinase</keyword>
<dbReference type="EMBL" id="SOZD01000002">
    <property type="protein sequence ID" value="TFF24932.1"/>
    <property type="molecule type" value="Genomic_DNA"/>
</dbReference>
<dbReference type="GO" id="GO:0004788">
    <property type="term" value="F:thiamine diphosphokinase activity"/>
    <property type="evidence" value="ECO:0007669"/>
    <property type="project" value="UniProtKB-UniRule"/>
</dbReference>
<dbReference type="EC" id="2.7.6.2" evidence="5"/>
<dbReference type="SUPFAM" id="SSF63999">
    <property type="entry name" value="Thiamin pyrophosphokinase, catalytic domain"/>
    <property type="match status" value="1"/>
</dbReference>